<gene>
    <name evidence="1" type="ORF">TNCT_319861</name>
</gene>
<accession>A0A8X6KA25</accession>
<organism evidence="1 2">
    <name type="scientific">Trichonephila clavata</name>
    <name type="common">Joro spider</name>
    <name type="synonym">Nephila clavata</name>
    <dbReference type="NCBI Taxonomy" id="2740835"/>
    <lineage>
        <taxon>Eukaryota</taxon>
        <taxon>Metazoa</taxon>
        <taxon>Ecdysozoa</taxon>
        <taxon>Arthropoda</taxon>
        <taxon>Chelicerata</taxon>
        <taxon>Arachnida</taxon>
        <taxon>Araneae</taxon>
        <taxon>Araneomorphae</taxon>
        <taxon>Entelegynae</taxon>
        <taxon>Araneoidea</taxon>
        <taxon>Nephilidae</taxon>
        <taxon>Trichonephila</taxon>
    </lineage>
</organism>
<evidence type="ECO:0000313" key="1">
    <source>
        <dbReference type="EMBL" id="GFQ65643.1"/>
    </source>
</evidence>
<dbReference type="EMBL" id="BMAO01000268">
    <property type="protein sequence ID" value="GFQ65643.1"/>
    <property type="molecule type" value="Genomic_DNA"/>
</dbReference>
<dbReference type="AlphaFoldDB" id="A0A8X6KA25"/>
<sequence length="106" mass="12116">MTWSGDETCYPLSKSFPHRLNGPVGPQGRGLSNLYRENVPMAERFSNALDTGWAYVMGPRLFERSYKPSPKLVVVESPHEHTVNVSQWIREFITDVEGSEKWKCNS</sequence>
<keyword evidence="2" id="KW-1185">Reference proteome</keyword>
<comment type="caution">
    <text evidence="1">The sequence shown here is derived from an EMBL/GenBank/DDBJ whole genome shotgun (WGS) entry which is preliminary data.</text>
</comment>
<dbReference type="Proteomes" id="UP000887116">
    <property type="component" value="Unassembled WGS sequence"/>
</dbReference>
<proteinExistence type="predicted"/>
<protein>
    <submittedName>
        <fullName evidence="1">Uncharacterized protein</fullName>
    </submittedName>
</protein>
<reference evidence="1" key="1">
    <citation type="submission" date="2020-07" db="EMBL/GenBank/DDBJ databases">
        <title>Multicomponent nature underlies the extraordinary mechanical properties of spider dragline silk.</title>
        <authorList>
            <person name="Kono N."/>
            <person name="Nakamura H."/>
            <person name="Mori M."/>
            <person name="Yoshida Y."/>
            <person name="Ohtoshi R."/>
            <person name="Malay A.D."/>
            <person name="Moran D.A.P."/>
            <person name="Tomita M."/>
            <person name="Numata K."/>
            <person name="Arakawa K."/>
        </authorList>
    </citation>
    <scope>NUCLEOTIDE SEQUENCE</scope>
</reference>
<name>A0A8X6KA25_TRICU</name>
<evidence type="ECO:0000313" key="2">
    <source>
        <dbReference type="Proteomes" id="UP000887116"/>
    </source>
</evidence>